<evidence type="ECO:0000256" key="3">
    <source>
        <dbReference type="PROSITE-ProRule" id="PRU10133"/>
    </source>
</evidence>
<name>A0A8B9TYH4_9AVES</name>
<dbReference type="CDD" id="cd23813">
    <property type="entry name" value="UBCc_UBE2N"/>
    <property type="match status" value="1"/>
</dbReference>
<organism evidence="6 7">
    <name type="scientific">Anas zonorhyncha</name>
    <name type="common">Eastern spot-billed duck</name>
    <dbReference type="NCBI Taxonomy" id="75864"/>
    <lineage>
        <taxon>Eukaryota</taxon>
        <taxon>Metazoa</taxon>
        <taxon>Chordata</taxon>
        <taxon>Craniata</taxon>
        <taxon>Vertebrata</taxon>
        <taxon>Euteleostomi</taxon>
        <taxon>Archelosauria</taxon>
        <taxon>Archosauria</taxon>
        <taxon>Dinosauria</taxon>
        <taxon>Saurischia</taxon>
        <taxon>Theropoda</taxon>
        <taxon>Coelurosauria</taxon>
        <taxon>Aves</taxon>
        <taxon>Neognathae</taxon>
        <taxon>Galloanserae</taxon>
        <taxon>Anseriformes</taxon>
        <taxon>Anatidae</taxon>
        <taxon>Anatinae</taxon>
        <taxon>Anas</taxon>
    </lineage>
</organism>
<dbReference type="Proteomes" id="UP000694549">
    <property type="component" value="Unplaced"/>
</dbReference>
<dbReference type="Gene3D" id="3.10.110.10">
    <property type="entry name" value="Ubiquitin Conjugating Enzyme"/>
    <property type="match status" value="1"/>
</dbReference>
<keyword evidence="4" id="KW-0547">Nucleotide-binding</keyword>
<dbReference type="InterPro" id="IPR023313">
    <property type="entry name" value="UBQ-conjugating_AS"/>
</dbReference>
<reference evidence="6" key="1">
    <citation type="submission" date="2025-08" db="UniProtKB">
        <authorList>
            <consortium name="Ensembl"/>
        </authorList>
    </citation>
    <scope>IDENTIFICATION</scope>
</reference>
<dbReference type="PROSITE" id="PS00183">
    <property type="entry name" value="UBC_1"/>
    <property type="match status" value="1"/>
</dbReference>
<dbReference type="GO" id="GO:0016567">
    <property type="term" value="P:protein ubiquitination"/>
    <property type="evidence" value="ECO:0007669"/>
    <property type="project" value="UniProtKB-ARBA"/>
</dbReference>
<dbReference type="InterPro" id="IPR016135">
    <property type="entry name" value="UBQ-conjugating_enzyme/RWD"/>
</dbReference>
<evidence type="ECO:0000256" key="2">
    <source>
        <dbReference type="ARBA" id="ARBA00022786"/>
    </source>
</evidence>
<evidence type="ECO:0000256" key="4">
    <source>
        <dbReference type="RuleBase" id="RU362109"/>
    </source>
</evidence>
<dbReference type="FunFam" id="3.10.110.10:FF:000015">
    <property type="entry name" value="Ubiquitin-conjugating enzyme E2 N"/>
    <property type="match status" value="1"/>
</dbReference>
<dbReference type="AlphaFoldDB" id="A0A8B9TYH4"/>
<protein>
    <recommendedName>
        <fullName evidence="5">UBC core domain-containing protein</fullName>
    </recommendedName>
</protein>
<dbReference type="Pfam" id="PF00179">
    <property type="entry name" value="UQ_con"/>
    <property type="match status" value="1"/>
</dbReference>
<feature type="domain" description="UBC core" evidence="5">
    <location>
        <begin position="56"/>
        <end position="202"/>
    </location>
</feature>
<dbReference type="SMART" id="SM00212">
    <property type="entry name" value="UBCc"/>
    <property type="match status" value="1"/>
</dbReference>
<accession>A0A8B9TYH4</accession>
<comment type="similarity">
    <text evidence="4">Belongs to the ubiquitin-conjugating enzyme family.</text>
</comment>
<dbReference type="PANTHER" id="PTHR24068">
    <property type="entry name" value="UBIQUITIN-CONJUGATING ENZYME E2"/>
    <property type="match status" value="1"/>
</dbReference>
<keyword evidence="1" id="KW-0808">Transferase</keyword>
<keyword evidence="7" id="KW-1185">Reference proteome</keyword>
<proteinExistence type="inferred from homology"/>
<dbReference type="GO" id="GO:0005524">
    <property type="term" value="F:ATP binding"/>
    <property type="evidence" value="ECO:0007669"/>
    <property type="project" value="UniProtKB-UniRule"/>
</dbReference>
<sequence>MQLYPCLWKTILTDNFLHVSCCLLKAKTCVQFTFFCASHQLVVKCDLPLYPTLKERERVAIQQETQRLLAEPVPGIKAEPDESNARYFHVVIAGPQDSPFEGGTFKLELFLPEEYPMAAPKVRFMTKIYHPNVDKLGRICLDILKDKWSPALQIRTVLLSIQALLSAPNPDDPLANDVAEQWKTNEAQAIETARAWTRLYAMNNI</sequence>
<dbReference type="SUPFAM" id="SSF54495">
    <property type="entry name" value="UBC-like"/>
    <property type="match status" value="1"/>
</dbReference>
<dbReference type="GO" id="GO:0016740">
    <property type="term" value="F:transferase activity"/>
    <property type="evidence" value="ECO:0007669"/>
    <property type="project" value="UniProtKB-KW"/>
</dbReference>
<dbReference type="InterPro" id="IPR000608">
    <property type="entry name" value="UBC"/>
</dbReference>
<keyword evidence="4" id="KW-0067">ATP-binding</keyword>
<evidence type="ECO:0000256" key="1">
    <source>
        <dbReference type="ARBA" id="ARBA00022679"/>
    </source>
</evidence>
<evidence type="ECO:0000313" key="7">
    <source>
        <dbReference type="Proteomes" id="UP000694549"/>
    </source>
</evidence>
<feature type="active site" description="Glycyl thioester intermediate" evidence="3">
    <location>
        <position position="140"/>
    </location>
</feature>
<evidence type="ECO:0000313" key="6">
    <source>
        <dbReference type="Ensembl" id="ENSAZOP00000000094.1"/>
    </source>
</evidence>
<keyword evidence="2 4" id="KW-0833">Ubl conjugation pathway</keyword>
<evidence type="ECO:0000259" key="5">
    <source>
        <dbReference type="PROSITE" id="PS50127"/>
    </source>
</evidence>
<dbReference type="PROSITE" id="PS50127">
    <property type="entry name" value="UBC_2"/>
    <property type="match status" value="1"/>
</dbReference>
<reference evidence="6" key="2">
    <citation type="submission" date="2025-09" db="UniProtKB">
        <authorList>
            <consortium name="Ensembl"/>
        </authorList>
    </citation>
    <scope>IDENTIFICATION</scope>
</reference>
<dbReference type="Ensembl" id="ENSAZOT00000000105.1">
    <property type="protein sequence ID" value="ENSAZOP00000000094.1"/>
    <property type="gene ID" value="ENSAZOG00000000077.1"/>
</dbReference>